<keyword evidence="2" id="KW-0560">Oxidoreductase</keyword>
<sequence length="351" mass="37299">MGGVRLMGVAEDDPVVTSFAATFGLRVRRRADLLDDPEVDAVLVHSTSREMVDHAVAALEAGKAVLVEKPGGRDEADLHRLVRATERTGGVCQIGYTFGFSDTVALTGTVLRRGLLGSVHQVRVHGGSSLGEAGTDHLNRPGDLGGAFFVIGCHQVDLVVRQFGMPAAVNAVVVRLPASIPGAHREDVAAAVFHYPDRVVTLDFSAWDPLPWFESWEMSVYGTDGVLHSGLLPHRSRLYLSRPGGGLPAGWSSWRDPEPQPWSGGRTPYSPEMPEIAHSALFDRECAAFVAAARGLRPTAASARHGLDVVRCLAAGYRSAAQGGAPVHLRPEQHLGAHPVDAVSSSRAATA</sequence>
<dbReference type="PANTHER" id="PTHR43818:SF11">
    <property type="entry name" value="BCDNA.GH03377"/>
    <property type="match status" value="1"/>
</dbReference>
<evidence type="ECO:0000313" key="6">
    <source>
        <dbReference type="EMBL" id="MBM9476976.1"/>
    </source>
</evidence>
<feature type="domain" description="Gfo/Idh/MocA-like oxidoreductase N-terminal" evidence="4">
    <location>
        <begin position="18"/>
        <end position="96"/>
    </location>
</feature>
<feature type="region of interest" description="Disordered" evidence="3">
    <location>
        <begin position="250"/>
        <end position="270"/>
    </location>
</feature>
<feature type="domain" description="Gfo/Idh/MocA-like oxidoreductase C-terminal" evidence="5">
    <location>
        <begin position="111"/>
        <end position="328"/>
    </location>
</feature>
<accession>A0A938YFZ2</accession>
<comment type="similarity">
    <text evidence="1">Belongs to the Gfo/Idh/MocA family.</text>
</comment>
<dbReference type="InterPro" id="IPR036291">
    <property type="entry name" value="NAD(P)-bd_dom_sf"/>
</dbReference>
<evidence type="ECO:0000256" key="3">
    <source>
        <dbReference type="SAM" id="MobiDB-lite"/>
    </source>
</evidence>
<dbReference type="EMBL" id="JAERWL010000009">
    <property type="protein sequence ID" value="MBM9476976.1"/>
    <property type="molecule type" value="Genomic_DNA"/>
</dbReference>
<evidence type="ECO:0000313" key="7">
    <source>
        <dbReference type="Proteomes" id="UP000663801"/>
    </source>
</evidence>
<reference evidence="6" key="1">
    <citation type="submission" date="2021-01" db="EMBL/GenBank/DDBJ databases">
        <title>KCTC 19127 draft genome.</title>
        <authorList>
            <person name="An D."/>
        </authorList>
    </citation>
    <scope>NUCLEOTIDE SEQUENCE</scope>
    <source>
        <strain evidence="6">KCTC 19127</strain>
    </source>
</reference>
<evidence type="ECO:0000256" key="2">
    <source>
        <dbReference type="ARBA" id="ARBA00023002"/>
    </source>
</evidence>
<organism evidence="6 7">
    <name type="scientific">Nakamurella flavida</name>
    <dbReference type="NCBI Taxonomy" id="363630"/>
    <lineage>
        <taxon>Bacteria</taxon>
        <taxon>Bacillati</taxon>
        <taxon>Actinomycetota</taxon>
        <taxon>Actinomycetes</taxon>
        <taxon>Nakamurellales</taxon>
        <taxon>Nakamurellaceae</taxon>
        <taxon>Nakamurella</taxon>
    </lineage>
</organism>
<name>A0A938YFZ2_9ACTN</name>
<dbReference type="AlphaFoldDB" id="A0A938YFZ2"/>
<dbReference type="Gene3D" id="3.40.50.720">
    <property type="entry name" value="NAD(P)-binding Rossmann-like Domain"/>
    <property type="match status" value="1"/>
</dbReference>
<dbReference type="GO" id="GO:0000166">
    <property type="term" value="F:nucleotide binding"/>
    <property type="evidence" value="ECO:0007669"/>
    <property type="project" value="InterPro"/>
</dbReference>
<evidence type="ECO:0000259" key="5">
    <source>
        <dbReference type="Pfam" id="PF02894"/>
    </source>
</evidence>
<dbReference type="InterPro" id="IPR050463">
    <property type="entry name" value="Gfo/Idh/MocA_oxidrdct_glycsds"/>
</dbReference>
<comment type="caution">
    <text evidence="6">The sequence shown here is derived from an EMBL/GenBank/DDBJ whole genome shotgun (WGS) entry which is preliminary data.</text>
</comment>
<keyword evidence="7" id="KW-1185">Reference proteome</keyword>
<evidence type="ECO:0000256" key="1">
    <source>
        <dbReference type="ARBA" id="ARBA00010928"/>
    </source>
</evidence>
<dbReference type="PANTHER" id="PTHR43818">
    <property type="entry name" value="BCDNA.GH03377"/>
    <property type="match status" value="1"/>
</dbReference>
<evidence type="ECO:0000259" key="4">
    <source>
        <dbReference type="Pfam" id="PF01408"/>
    </source>
</evidence>
<dbReference type="InterPro" id="IPR004104">
    <property type="entry name" value="Gfo/Idh/MocA-like_OxRdtase_C"/>
</dbReference>
<dbReference type="InterPro" id="IPR000683">
    <property type="entry name" value="Gfo/Idh/MocA-like_OxRdtase_N"/>
</dbReference>
<dbReference type="Pfam" id="PF01408">
    <property type="entry name" value="GFO_IDH_MocA"/>
    <property type="match status" value="1"/>
</dbReference>
<dbReference type="Proteomes" id="UP000663801">
    <property type="component" value="Unassembled WGS sequence"/>
</dbReference>
<gene>
    <name evidence="6" type="ORF">JL107_11005</name>
</gene>
<dbReference type="GO" id="GO:0016491">
    <property type="term" value="F:oxidoreductase activity"/>
    <property type="evidence" value="ECO:0007669"/>
    <property type="project" value="UniProtKB-KW"/>
</dbReference>
<dbReference type="SUPFAM" id="SSF51735">
    <property type="entry name" value="NAD(P)-binding Rossmann-fold domains"/>
    <property type="match status" value="1"/>
</dbReference>
<protein>
    <submittedName>
        <fullName evidence="6">Gfo/Idh/MocA family oxidoreductase</fullName>
    </submittedName>
</protein>
<dbReference type="Gene3D" id="3.30.360.10">
    <property type="entry name" value="Dihydrodipicolinate Reductase, domain 2"/>
    <property type="match status" value="1"/>
</dbReference>
<dbReference type="SUPFAM" id="SSF55347">
    <property type="entry name" value="Glyceraldehyde-3-phosphate dehydrogenase-like, C-terminal domain"/>
    <property type="match status" value="1"/>
</dbReference>
<proteinExistence type="inferred from homology"/>
<dbReference type="Pfam" id="PF02894">
    <property type="entry name" value="GFO_IDH_MocA_C"/>
    <property type="match status" value="1"/>
</dbReference>